<dbReference type="KEGG" id="nci:NCTC10296_00071"/>
<dbReference type="EMBL" id="LR134313">
    <property type="protein sequence ID" value="VEE98905.1"/>
    <property type="molecule type" value="Genomic_DNA"/>
</dbReference>
<evidence type="ECO:0000313" key="2">
    <source>
        <dbReference type="EMBL" id="VEE98905.1"/>
    </source>
</evidence>
<name>A0A3S4Q9L9_9NEIS</name>
<feature type="transmembrane region" description="Helical" evidence="1">
    <location>
        <begin position="6"/>
        <end position="25"/>
    </location>
</feature>
<protein>
    <submittedName>
        <fullName evidence="2">Uncharacterized protein</fullName>
    </submittedName>
</protein>
<organism evidence="2 3">
    <name type="scientific">Neisseria canis</name>
    <dbReference type="NCBI Taxonomy" id="493"/>
    <lineage>
        <taxon>Bacteria</taxon>
        <taxon>Pseudomonadati</taxon>
        <taxon>Pseudomonadota</taxon>
        <taxon>Betaproteobacteria</taxon>
        <taxon>Neisseriales</taxon>
        <taxon>Neisseriaceae</taxon>
        <taxon>Neisseria</taxon>
    </lineage>
</organism>
<proteinExistence type="predicted"/>
<evidence type="ECO:0000313" key="3">
    <source>
        <dbReference type="Proteomes" id="UP000279284"/>
    </source>
</evidence>
<sequence length="58" mass="6472">MKRIRILITLISLIAGIFYLLPACLKHREIRAAQADLQLLASENTEPSKHPNNGYAAL</sequence>
<reference evidence="2 3" key="1">
    <citation type="submission" date="2018-12" db="EMBL/GenBank/DDBJ databases">
        <authorList>
            <consortium name="Pathogen Informatics"/>
        </authorList>
    </citation>
    <scope>NUCLEOTIDE SEQUENCE [LARGE SCALE GENOMIC DNA]</scope>
    <source>
        <strain evidence="2 3">NCTC10296</strain>
    </source>
</reference>
<dbReference type="RefSeq" id="WP_158087841.1">
    <property type="nucleotide sequence ID" value="NZ_CAUJPY010000014.1"/>
</dbReference>
<evidence type="ECO:0000256" key="1">
    <source>
        <dbReference type="SAM" id="Phobius"/>
    </source>
</evidence>
<accession>A0A3S4Q9L9</accession>
<keyword evidence="3" id="KW-1185">Reference proteome</keyword>
<keyword evidence="1" id="KW-0472">Membrane</keyword>
<keyword evidence="1" id="KW-0812">Transmembrane</keyword>
<dbReference type="AlphaFoldDB" id="A0A3S4Q9L9"/>
<dbReference type="Proteomes" id="UP000279284">
    <property type="component" value="Chromosome"/>
</dbReference>
<keyword evidence="1" id="KW-1133">Transmembrane helix</keyword>
<gene>
    <name evidence="2" type="ORF">NCTC10296_00071</name>
</gene>